<proteinExistence type="predicted"/>
<keyword evidence="1" id="KW-1133">Transmembrane helix</keyword>
<name>A0ABX1GKJ5_9FLAO</name>
<keyword evidence="1" id="KW-0472">Membrane</keyword>
<organism evidence="2 3">
    <name type="scientific">Croceivirga thetidis</name>
    <dbReference type="NCBI Taxonomy" id="2721623"/>
    <lineage>
        <taxon>Bacteria</taxon>
        <taxon>Pseudomonadati</taxon>
        <taxon>Bacteroidota</taxon>
        <taxon>Flavobacteriia</taxon>
        <taxon>Flavobacteriales</taxon>
        <taxon>Flavobacteriaceae</taxon>
        <taxon>Croceivirga</taxon>
    </lineage>
</organism>
<reference evidence="2 3" key="1">
    <citation type="submission" date="2020-04" db="EMBL/GenBank/DDBJ databases">
        <authorList>
            <person name="Yoon J."/>
        </authorList>
    </citation>
    <scope>NUCLEOTIDE SEQUENCE [LARGE SCALE GENOMIC DNA]</scope>
    <source>
        <strain evidence="2 3">DJ-13</strain>
    </source>
</reference>
<evidence type="ECO:0000256" key="1">
    <source>
        <dbReference type="SAM" id="Phobius"/>
    </source>
</evidence>
<gene>
    <name evidence="2" type="ORF">HCU67_00350</name>
</gene>
<keyword evidence="3" id="KW-1185">Reference proteome</keyword>
<dbReference type="Proteomes" id="UP000718451">
    <property type="component" value="Unassembled WGS sequence"/>
</dbReference>
<protein>
    <recommendedName>
        <fullName evidence="4">Periplasmic heavy metal sensor</fullName>
    </recommendedName>
</protein>
<accession>A0ABX1GKJ5</accession>
<sequence length="150" mass="17788">MKKNLPFTILLIFLMAMNAALILLLFRKDKQNERLPRVLMSEVLNFDASQAEQFQLLDVEHHDKMRELSQEQWRLKDKLLNEIDNINFSKSERDSLIRLIGEYEEEKNKELFSFFVAVDKLCTQDQKKKLRRIIQRPKPGNGPPPPPMHK</sequence>
<dbReference type="RefSeq" id="WP_168550630.1">
    <property type="nucleotide sequence ID" value="NZ_JAAWWL010000001.1"/>
</dbReference>
<keyword evidence="1" id="KW-0812">Transmembrane</keyword>
<dbReference type="Gene3D" id="1.20.120.1490">
    <property type="match status" value="1"/>
</dbReference>
<evidence type="ECO:0000313" key="2">
    <source>
        <dbReference type="EMBL" id="NKI30376.1"/>
    </source>
</evidence>
<comment type="caution">
    <text evidence="2">The sequence shown here is derived from an EMBL/GenBank/DDBJ whole genome shotgun (WGS) entry which is preliminary data.</text>
</comment>
<evidence type="ECO:0000313" key="3">
    <source>
        <dbReference type="Proteomes" id="UP000718451"/>
    </source>
</evidence>
<feature type="transmembrane region" description="Helical" evidence="1">
    <location>
        <begin position="6"/>
        <end position="26"/>
    </location>
</feature>
<dbReference type="EMBL" id="JAAWWL010000001">
    <property type="protein sequence ID" value="NKI30376.1"/>
    <property type="molecule type" value="Genomic_DNA"/>
</dbReference>
<evidence type="ECO:0008006" key="4">
    <source>
        <dbReference type="Google" id="ProtNLM"/>
    </source>
</evidence>